<dbReference type="AlphaFoldDB" id="A0A652YNV9"/>
<comment type="caution">
    <text evidence="3">The sequence shown here is derived from an EMBL/GenBank/DDBJ whole genome shotgun (WGS) entry which is preliminary data.</text>
</comment>
<evidence type="ECO:0000313" key="3">
    <source>
        <dbReference type="EMBL" id="TYQ03247.1"/>
    </source>
</evidence>
<keyword evidence="2" id="KW-0732">Signal</keyword>
<organism evidence="3">
    <name type="scientific">Nocardia globerula</name>
    <dbReference type="NCBI Taxonomy" id="1818"/>
    <lineage>
        <taxon>Bacteria</taxon>
        <taxon>Bacillati</taxon>
        <taxon>Actinomycetota</taxon>
        <taxon>Actinomycetes</taxon>
        <taxon>Mycobacteriales</taxon>
        <taxon>Nocardiaceae</taxon>
        <taxon>Nocardia</taxon>
    </lineage>
</organism>
<evidence type="ECO:0000256" key="1">
    <source>
        <dbReference type="ARBA" id="ARBA00009820"/>
    </source>
</evidence>
<dbReference type="InterPro" id="IPR011042">
    <property type="entry name" value="6-blade_b-propeller_TolB-like"/>
</dbReference>
<dbReference type="PROSITE" id="PS51257">
    <property type="entry name" value="PROKAR_LIPOPROTEIN"/>
    <property type="match status" value="1"/>
</dbReference>
<gene>
    <name evidence="3" type="ORF">FNL38_105397</name>
</gene>
<dbReference type="Pfam" id="PF07676">
    <property type="entry name" value="PD40"/>
    <property type="match status" value="5"/>
</dbReference>
<feature type="signal peptide" evidence="2">
    <location>
        <begin position="1"/>
        <end position="31"/>
    </location>
</feature>
<reference evidence="3" key="1">
    <citation type="submission" date="2019-07" db="EMBL/GenBank/DDBJ databases">
        <title>Genomic Encyclopedia of Type Strains, Phase IV (KMG-IV): sequencing the most valuable type-strain genomes for metagenomic binning, comparative biology and taxonomic classification.</title>
        <authorList>
            <person name="Goeker M."/>
        </authorList>
    </citation>
    <scope>NUCLEOTIDE SEQUENCE</scope>
    <source>
        <strain evidence="3">DSM 44596</strain>
    </source>
</reference>
<dbReference type="EMBL" id="VNIQ01000005">
    <property type="protein sequence ID" value="TYQ03247.1"/>
    <property type="molecule type" value="Genomic_DNA"/>
</dbReference>
<feature type="chain" id="PRO_5038998054" evidence="2">
    <location>
        <begin position="32"/>
        <end position="304"/>
    </location>
</feature>
<dbReference type="Gene3D" id="2.120.10.30">
    <property type="entry name" value="TolB, C-terminal domain"/>
    <property type="match status" value="2"/>
</dbReference>
<dbReference type="InterPro" id="IPR011659">
    <property type="entry name" value="WD40"/>
</dbReference>
<comment type="similarity">
    <text evidence="1">Belongs to the TolB family.</text>
</comment>
<protein>
    <submittedName>
        <fullName evidence="3">TolB protein</fullName>
    </submittedName>
</protein>
<dbReference type="PANTHER" id="PTHR36842">
    <property type="entry name" value="PROTEIN TOLB HOMOLOG"/>
    <property type="match status" value="1"/>
</dbReference>
<accession>A0A652YNV9</accession>
<evidence type="ECO:0000256" key="2">
    <source>
        <dbReference type="SAM" id="SignalP"/>
    </source>
</evidence>
<proteinExistence type="inferred from homology"/>
<dbReference type="SUPFAM" id="SSF69304">
    <property type="entry name" value="Tricorn protease N-terminal domain"/>
    <property type="match status" value="1"/>
</dbReference>
<sequence length="304" mass="32561">MMRVRRNYGWLRSSKSRVLVVAALTMFFVAACSSPEPEHDVATEIIAFADGDGSIYTMKPDGSGLRQLTTTITDDNYSEYASDPAVAPDGSKIAYTRGSGIAVMNVDGTEQTTVTDRGGSPNFSPDGSKIVFGCVGGICLINADGSDRQQLSPEVNDDRSIPSRSFPSFSPDGTKIIFNENGYIAGFSADGTGWFPVLRDQYWNSDPAYSPDGSTIVFSSNRGGKNQSETYVMTADGKDIRALTTEHDVGAVYSPDGSKIVYTHGVAEPRTLVGIWVMNPDGSEPRLLTSKSLIAQAPSWGGYA</sequence>
<dbReference type="PANTHER" id="PTHR36842:SF1">
    <property type="entry name" value="PROTEIN TOLB"/>
    <property type="match status" value="1"/>
</dbReference>
<name>A0A652YNV9_NOCGL</name>